<dbReference type="Proteomes" id="UP000663802">
    <property type="component" value="Unassembled WGS sequence"/>
</dbReference>
<name>A0ABQ1E605_9CLOT</name>
<sequence length="276" mass="31163">MNKLEKKNQAHAPKTQTFGAEAFSSSDKTIIRWLGNAGTFINSKGTCIMIDPLLEGFDLPLLIDMPILPENVPHLDGVFVTHCDNDHFSRVTCKKLANVCKEYHAPHYVSELMKEEELHGFGHDIGEIFEVGTIKITLTPADHAWQNEKKKYTRVFKFEDYCGFWLETSDGTIWIPGDSRLLPEHLEMPVPDAIIFDFSDNSWHIGLQGAVKLANAYPNTPLLLSHWGSVDAPNMDAFNADPDDLYGLVENPERIHVLAPGEAFTLRRLNKIEKSY</sequence>
<dbReference type="SUPFAM" id="SSF56281">
    <property type="entry name" value="Metallo-hydrolase/oxidoreductase"/>
    <property type="match status" value="1"/>
</dbReference>
<dbReference type="Pfam" id="PF12706">
    <property type="entry name" value="Lactamase_B_2"/>
    <property type="match status" value="1"/>
</dbReference>
<dbReference type="RefSeq" id="WP_206868160.1">
    <property type="nucleotide sequence ID" value="NZ_BMBA01000001.1"/>
</dbReference>
<feature type="domain" description="Metallo-beta-lactamase" evidence="2">
    <location>
        <begin position="48"/>
        <end position="227"/>
    </location>
</feature>
<keyword evidence="1" id="KW-0378">Hydrolase</keyword>
<evidence type="ECO:0000256" key="1">
    <source>
        <dbReference type="ARBA" id="ARBA00022801"/>
    </source>
</evidence>
<organism evidence="3 4">
    <name type="scientific">Clostridium zeae</name>
    <dbReference type="NCBI Taxonomy" id="2759022"/>
    <lineage>
        <taxon>Bacteria</taxon>
        <taxon>Bacillati</taxon>
        <taxon>Bacillota</taxon>
        <taxon>Clostridia</taxon>
        <taxon>Eubacteriales</taxon>
        <taxon>Clostridiaceae</taxon>
        <taxon>Clostridium</taxon>
    </lineage>
</organism>
<accession>A0ABQ1E605</accession>
<dbReference type="InterPro" id="IPR001279">
    <property type="entry name" value="Metallo-B-lactamas"/>
</dbReference>
<dbReference type="PANTHER" id="PTHR43546">
    <property type="entry name" value="UPF0173 METAL-DEPENDENT HYDROLASE MJ1163-RELATED"/>
    <property type="match status" value="1"/>
</dbReference>
<reference evidence="3 4" key="1">
    <citation type="journal article" date="2021" name="Int. J. Syst. Evol. Microbiol.">
        <title>Clostridium zeae sp. nov., isolated from corn silage.</title>
        <authorList>
            <person name="Kobayashi H."/>
            <person name="Tanizawa Y."/>
            <person name="Yagura M."/>
            <person name="Sakamoto M."/>
            <person name="Ohkuma M."/>
            <person name="Tohno M."/>
        </authorList>
    </citation>
    <scope>NUCLEOTIDE SEQUENCE [LARGE SCALE GENOMIC DNA]</scope>
    <source>
        <strain evidence="3 4">CSC2</strain>
    </source>
</reference>
<keyword evidence="4" id="KW-1185">Reference proteome</keyword>
<dbReference type="EMBL" id="BMBA01000001">
    <property type="protein sequence ID" value="GFZ30163.1"/>
    <property type="molecule type" value="Genomic_DNA"/>
</dbReference>
<evidence type="ECO:0000313" key="3">
    <source>
        <dbReference type="EMBL" id="GFZ30163.1"/>
    </source>
</evidence>
<evidence type="ECO:0000313" key="4">
    <source>
        <dbReference type="Proteomes" id="UP000663802"/>
    </source>
</evidence>
<dbReference type="Gene3D" id="3.60.15.10">
    <property type="entry name" value="Ribonuclease Z/Hydroxyacylglutathione hydrolase-like"/>
    <property type="match status" value="1"/>
</dbReference>
<gene>
    <name evidence="3" type="ORF">CSC2_06890</name>
</gene>
<dbReference type="PANTHER" id="PTHR43546:SF9">
    <property type="entry name" value="L-ASCORBATE-6-PHOSPHATE LACTONASE ULAG-RELATED"/>
    <property type="match status" value="1"/>
</dbReference>
<dbReference type="InterPro" id="IPR036866">
    <property type="entry name" value="RibonucZ/Hydroxyglut_hydro"/>
</dbReference>
<comment type="caution">
    <text evidence="3">The sequence shown here is derived from an EMBL/GenBank/DDBJ whole genome shotgun (WGS) entry which is preliminary data.</text>
</comment>
<evidence type="ECO:0000259" key="2">
    <source>
        <dbReference type="Pfam" id="PF12706"/>
    </source>
</evidence>
<dbReference type="InterPro" id="IPR050114">
    <property type="entry name" value="UPF0173_UPF0282_UlaG_hydrolase"/>
</dbReference>
<proteinExistence type="predicted"/>
<protein>
    <recommendedName>
        <fullName evidence="2">Metallo-beta-lactamase domain-containing protein</fullName>
    </recommendedName>
</protein>